<dbReference type="InterPro" id="IPR001509">
    <property type="entry name" value="Epimerase_deHydtase"/>
</dbReference>
<evidence type="ECO:0000313" key="3">
    <source>
        <dbReference type="EMBL" id="KIA61111.1"/>
    </source>
</evidence>
<name>A0ABR4Z734_9NOCA</name>
<dbReference type="EMBL" id="JNFP01000051">
    <property type="protein sequence ID" value="KIA61111.1"/>
    <property type="molecule type" value="Genomic_DNA"/>
</dbReference>
<protein>
    <recommendedName>
        <fullName evidence="2">NAD-dependent epimerase/dehydratase domain-containing protein</fullName>
    </recommendedName>
</protein>
<evidence type="ECO:0000313" key="4">
    <source>
        <dbReference type="Proteomes" id="UP000031364"/>
    </source>
</evidence>
<dbReference type="Gene3D" id="3.40.50.720">
    <property type="entry name" value="NAD(P)-binding Rossmann-like Domain"/>
    <property type="match status" value="1"/>
</dbReference>
<reference evidence="3 4" key="1">
    <citation type="journal article" date="2014" name="Int. J. Syst. Evol. Microbiol.">
        <title>Nocardia vulneris sp. nov., isolated from wounds of human patients in North America.</title>
        <authorList>
            <person name="Lasker B.A."/>
            <person name="Bell M."/>
            <person name="Klenk H.P."/>
            <person name="Sproer C."/>
            <person name="Schumann C."/>
            <person name="Schumann P."/>
            <person name="Brown J.M."/>
        </authorList>
    </citation>
    <scope>NUCLEOTIDE SEQUENCE [LARGE SCALE GENOMIC DNA]</scope>
    <source>
        <strain evidence="3 4">W9851</strain>
    </source>
</reference>
<organism evidence="3 4">
    <name type="scientific">Nocardia vulneris</name>
    <dbReference type="NCBI Taxonomy" id="1141657"/>
    <lineage>
        <taxon>Bacteria</taxon>
        <taxon>Bacillati</taxon>
        <taxon>Actinomycetota</taxon>
        <taxon>Actinomycetes</taxon>
        <taxon>Mycobacteriales</taxon>
        <taxon>Nocardiaceae</taxon>
        <taxon>Nocardia</taxon>
    </lineage>
</organism>
<keyword evidence="4" id="KW-1185">Reference proteome</keyword>
<proteinExistence type="inferred from homology"/>
<gene>
    <name evidence="3" type="ORF">FG87_32780</name>
</gene>
<dbReference type="SUPFAM" id="SSF51735">
    <property type="entry name" value="NAD(P)-binding Rossmann-fold domains"/>
    <property type="match status" value="1"/>
</dbReference>
<comment type="similarity">
    <text evidence="1">Belongs to the NAD(P)-dependent epimerase/dehydratase family.</text>
</comment>
<feature type="domain" description="NAD-dependent epimerase/dehydratase" evidence="2">
    <location>
        <begin position="8"/>
        <end position="236"/>
    </location>
</feature>
<comment type="caution">
    <text evidence="3">The sequence shown here is derived from an EMBL/GenBank/DDBJ whole genome shotgun (WGS) entry which is preliminary data.</text>
</comment>
<dbReference type="Proteomes" id="UP000031364">
    <property type="component" value="Unassembled WGS sequence"/>
</dbReference>
<dbReference type="Gene3D" id="3.90.25.10">
    <property type="entry name" value="UDP-galactose 4-epimerase, domain 1"/>
    <property type="match status" value="1"/>
</dbReference>
<accession>A0ABR4Z734</accession>
<sequence>MLSSGTKVLVTGGAGFIGSQVVARLMRMGSRVRVIDDLSTGKVGQLREALALGLSDNDIRVVDVRSRECAAVIAEWRPDVVVHLAAQASLPAALRSPLVDADINIRGSVNVLEACSCTGVGLVVFAASAAIYGQVPPDRLPVTEQTPIAPCSPYGLSKATALRYLDLFERHRKLPYVALAIGNVYGPRQFGVSSGVIPRIAAEVVRGVAPQISGDGRQTRDFVFVTDVAEAVVAASSGRGRGLVNISSGQEASVTEVFDMVCSLAGTQVMPRFVPVVPGDARRMVMDISRARAVLGWQPRVSLLDGIAEVVRGAQTPHAEVAV</sequence>
<evidence type="ECO:0000259" key="2">
    <source>
        <dbReference type="Pfam" id="PF01370"/>
    </source>
</evidence>
<dbReference type="Pfam" id="PF01370">
    <property type="entry name" value="Epimerase"/>
    <property type="match status" value="1"/>
</dbReference>
<dbReference type="PANTHER" id="PTHR43000">
    <property type="entry name" value="DTDP-D-GLUCOSE 4,6-DEHYDRATASE-RELATED"/>
    <property type="match status" value="1"/>
</dbReference>
<dbReference type="InterPro" id="IPR036291">
    <property type="entry name" value="NAD(P)-bd_dom_sf"/>
</dbReference>
<evidence type="ECO:0000256" key="1">
    <source>
        <dbReference type="ARBA" id="ARBA00007637"/>
    </source>
</evidence>